<protein>
    <submittedName>
        <fullName evidence="1">Uncharacterized protein</fullName>
    </submittedName>
</protein>
<evidence type="ECO:0000313" key="1">
    <source>
        <dbReference type="EMBL" id="KAH6940967.1"/>
    </source>
</evidence>
<gene>
    <name evidence="1" type="ORF">HPB50_011408</name>
</gene>
<organism evidence="1 2">
    <name type="scientific">Hyalomma asiaticum</name>
    <name type="common">Tick</name>
    <dbReference type="NCBI Taxonomy" id="266040"/>
    <lineage>
        <taxon>Eukaryota</taxon>
        <taxon>Metazoa</taxon>
        <taxon>Ecdysozoa</taxon>
        <taxon>Arthropoda</taxon>
        <taxon>Chelicerata</taxon>
        <taxon>Arachnida</taxon>
        <taxon>Acari</taxon>
        <taxon>Parasitiformes</taxon>
        <taxon>Ixodida</taxon>
        <taxon>Ixodoidea</taxon>
        <taxon>Ixodidae</taxon>
        <taxon>Hyalomminae</taxon>
        <taxon>Hyalomma</taxon>
    </lineage>
</organism>
<dbReference type="EMBL" id="CM023491">
    <property type="protein sequence ID" value="KAH6940967.1"/>
    <property type="molecule type" value="Genomic_DNA"/>
</dbReference>
<proteinExistence type="predicted"/>
<name>A0ACB7T0G9_HYAAI</name>
<comment type="caution">
    <text evidence="1">The sequence shown here is derived from an EMBL/GenBank/DDBJ whole genome shotgun (WGS) entry which is preliminary data.</text>
</comment>
<sequence>MYGLRLLTRGRYLALVGRLSRARWKPRRQRRARFAAFRACCEPHERSRRRPLEQFAAGLERASQRMTRVSGYPDDINSSDRASPPPPGMDTRDALLTYHDITLHYRLSRLTFPPPHQSLSQHQQHLWRQLQAHTFLTPARLALFHPGTYSPACRLCGSSIANYQHIFYSCPVHLPPASWHLRSPQQWEAALSSTRPDLQLRLVTWAEDVAARHCLDATTGSLKAAHNAAF</sequence>
<reference evidence="1" key="1">
    <citation type="submission" date="2020-05" db="EMBL/GenBank/DDBJ databases">
        <title>Large-scale comparative analyses of tick genomes elucidate their genetic diversity and vector capacities.</title>
        <authorList>
            <person name="Jia N."/>
            <person name="Wang J."/>
            <person name="Shi W."/>
            <person name="Du L."/>
            <person name="Sun Y."/>
            <person name="Zhan W."/>
            <person name="Jiang J."/>
            <person name="Wang Q."/>
            <person name="Zhang B."/>
            <person name="Ji P."/>
            <person name="Sakyi L.B."/>
            <person name="Cui X."/>
            <person name="Yuan T."/>
            <person name="Jiang B."/>
            <person name="Yang W."/>
            <person name="Lam T.T.-Y."/>
            <person name="Chang Q."/>
            <person name="Ding S."/>
            <person name="Wang X."/>
            <person name="Zhu J."/>
            <person name="Ruan X."/>
            <person name="Zhao L."/>
            <person name="Wei J."/>
            <person name="Que T."/>
            <person name="Du C."/>
            <person name="Cheng J."/>
            <person name="Dai P."/>
            <person name="Han X."/>
            <person name="Huang E."/>
            <person name="Gao Y."/>
            <person name="Liu J."/>
            <person name="Shao H."/>
            <person name="Ye R."/>
            <person name="Li L."/>
            <person name="Wei W."/>
            <person name="Wang X."/>
            <person name="Wang C."/>
            <person name="Yang T."/>
            <person name="Huo Q."/>
            <person name="Li W."/>
            <person name="Guo W."/>
            <person name="Chen H."/>
            <person name="Zhou L."/>
            <person name="Ni X."/>
            <person name="Tian J."/>
            <person name="Zhou Y."/>
            <person name="Sheng Y."/>
            <person name="Liu T."/>
            <person name="Pan Y."/>
            <person name="Xia L."/>
            <person name="Li J."/>
            <person name="Zhao F."/>
            <person name="Cao W."/>
        </authorList>
    </citation>
    <scope>NUCLEOTIDE SEQUENCE</scope>
    <source>
        <strain evidence="1">Hyas-2018</strain>
    </source>
</reference>
<keyword evidence="2" id="KW-1185">Reference proteome</keyword>
<evidence type="ECO:0000313" key="2">
    <source>
        <dbReference type="Proteomes" id="UP000821845"/>
    </source>
</evidence>
<dbReference type="Proteomes" id="UP000821845">
    <property type="component" value="Chromosome 11"/>
</dbReference>
<accession>A0ACB7T0G9</accession>